<dbReference type="SMART" id="SM00849">
    <property type="entry name" value="Lactamase_B"/>
    <property type="match status" value="1"/>
</dbReference>
<dbReference type="EMBL" id="ML122263">
    <property type="protein sequence ID" value="RPD61081.1"/>
    <property type="molecule type" value="Genomic_DNA"/>
</dbReference>
<evidence type="ECO:0000313" key="4">
    <source>
        <dbReference type="Proteomes" id="UP000313359"/>
    </source>
</evidence>
<dbReference type="InterPro" id="IPR001279">
    <property type="entry name" value="Metallo-B-lactamas"/>
</dbReference>
<dbReference type="PANTHER" id="PTHR42951">
    <property type="entry name" value="METALLO-BETA-LACTAMASE DOMAIN-CONTAINING"/>
    <property type="match status" value="1"/>
</dbReference>
<feature type="region of interest" description="Disordered" evidence="1">
    <location>
        <begin position="1"/>
        <end position="27"/>
    </location>
</feature>
<organism evidence="3 4">
    <name type="scientific">Lentinus tigrinus ALCF2SS1-6</name>
    <dbReference type="NCBI Taxonomy" id="1328759"/>
    <lineage>
        <taxon>Eukaryota</taxon>
        <taxon>Fungi</taxon>
        <taxon>Dikarya</taxon>
        <taxon>Basidiomycota</taxon>
        <taxon>Agaricomycotina</taxon>
        <taxon>Agaricomycetes</taxon>
        <taxon>Polyporales</taxon>
        <taxon>Polyporaceae</taxon>
        <taxon>Lentinus</taxon>
    </lineage>
</organism>
<evidence type="ECO:0000259" key="2">
    <source>
        <dbReference type="SMART" id="SM00849"/>
    </source>
</evidence>
<keyword evidence="4" id="KW-1185">Reference proteome</keyword>
<evidence type="ECO:0000256" key="1">
    <source>
        <dbReference type="SAM" id="MobiDB-lite"/>
    </source>
</evidence>
<evidence type="ECO:0000313" key="3">
    <source>
        <dbReference type="EMBL" id="RPD61081.1"/>
    </source>
</evidence>
<dbReference type="CDD" id="cd06262">
    <property type="entry name" value="metallo-hydrolase-like_MBL-fold"/>
    <property type="match status" value="1"/>
</dbReference>
<protein>
    <submittedName>
        <fullName evidence="3">Metallo-hydrolase/oxidoreductase</fullName>
    </submittedName>
</protein>
<keyword evidence="3" id="KW-0378">Hydrolase</keyword>
<dbReference type="SUPFAM" id="SSF56281">
    <property type="entry name" value="Metallo-hydrolase/oxidoreductase"/>
    <property type="match status" value="1"/>
</dbReference>
<dbReference type="Proteomes" id="UP000313359">
    <property type="component" value="Unassembled WGS sequence"/>
</dbReference>
<dbReference type="PANTHER" id="PTHR42951:SF4">
    <property type="entry name" value="ACYL-COENZYME A THIOESTERASE MBLAC2"/>
    <property type="match status" value="1"/>
</dbReference>
<dbReference type="InterPro" id="IPR036866">
    <property type="entry name" value="RibonucZ/Hydroxyglut_hydro"/>
</dbReference>
<accession>A0A5C2SBM8</accession>
<name>A0A5C2SBM8_9APHY</name>
<gene>
    <name evidence="3" type="ORF">L227DRAFT_623121</name>
</gene>
<dbReference type="AlphaFoldDB" id="A0A5C2SBM8"/>
<dbReference type="OrthoDB" id="3341310at2759"/>
<dbReference type="STRING" id="1328759.A0A5C2SBM8"/>
<feature type="compositionally biased region" description="Polar residues" evidence="1">
    <location>
        <begin position="17"/>
        <end position="27"/>
    </location>
</feature>
<dbReference type="GO" id="GO:0016787">
    <property type="term" value="F:hydrolase activity"/>
    <property type="evidence" value="ECO:0007669"/>
    <property type="project" value="UniProtKB-KW"/>
</dbReference>
<proteinExistence type="predicted"/>
<reference evidence="3" key="1">
    <citation type="journal article" date="2018" name="Genome Biol. Evol.">
        <title>Genomics and development of Lentinus tigrinus, a white-rot wood-decaying mushroom with dimorphic fruiting bodies.</title>
        <authorList>
            <person name="Wu B."/>
            <person name="Xu Z."/>
            <person name="Knudson A."/>
            <person name="Carlson A."/>
            <person name="Chen N."/>
            <person name="Kovaka S."/>
            <person name="LaButti K."/>
            <person name="Lipzen A."/>
            <person name="Pennachio C."/>
            <person name="Riley R."/>
            <person name="Schakwitz W."/>
            <person name="Umezawa K."/>
            <person name="Ohm R.A."/>
            <person name="Grigoriev I.V."/>
            <person name="Nagy L.G."/>
            <person name="Gibbons J."/>
            <person name="Hibbett D."/>
        </authorList>
    </citation>
    <scope>NUCLEOTIDE SEQUENCE [LARGE SCALE GENOMIC DNA]</scope>
    <source>
        <strain evidence="3">ALCF2SS1-6</strain>
    </source>
</reference>
<dbReference type="Gene3D" id="3.60.15.10">
    <property type="entry name" value="Ribonuclease Z/Hydroxyacylglutathione hydrolase-like"/>
    <property type="match status" value="1"/>
</dbReference>
<feature type="domain" description="Metallo-beta-lactamase" evidence="2">
    <location>
        <begin position="51"/>
        <end position="257"/>
    </location>
</feature>
<sequence>MCKLSLPSGEDQREAYPTTSGPGSSAFTARRLTPSTFLIVEVDDVYDEHPFIYAKLVSAAQTILLLDTGCGGKTKQPDVELTSLREFIERAPVEDNAAEPLNPGGAMRYVVVLTHCHYDHILGVEQFACDSLVLASGYDPSFLAPAKLPEHSLCENLHIRTPSYTPSLRAHGDDILSKDGVRMGVKLLHTPGHTPDELALWDEEEAMLYVGDTLYEWAHIIFPNEGSIMQWLDTVEALTRLVRSSKRPEEAKINCGHKTANGPALEVLQTTKAFMMDVLGGREKVKSRLTKRGEEHVEYVQEGGRYSLVCPERLVEEARKALHIE</sequence>
<dbReference type="Pfam" id="PF00753">
    <property type="entry name" value="Lactamase_B"/>
    <property type="match status" value="1"/>
</dbReference>
<dbReference type="InterPro" id="IPR050855">
    <property type="entry name" value="NDM-1-like"/>
</dbReference>